<evidence type="ECO:0000313" key="2">
    <source>
        <dbReference type="EMBL" id="KAK8845563.1"/>
    </source>
</evidence>
<evidence type="ECO:0000256" key="1">
    <source>
        <dbReference type="SAM" id="MobiDB-lite"/>
    </source>
</evidence>
<dbReference type="EMBL" id="JBCAWK010000012">
    <property type="protein sequence ID" value="KAK8845563.1"/>
    <property type="molecule type" value="Genomic_DNA"/>
</dbReference>
<feature type="region of interest" description="Disordered" evidence="1">
    <location>
        <begin position="1"/>
        <end position="75"/>
    </location>
</feature>
<accession>A0AAW0YSD0</accession>
<comment type="caution">
    <text evidence="2">The sequence shown here is derived from an EMBL/GenBank/DDBJ whole genome shotgun (WGS) entry which is preliminary data.</text>
</comment>
<dbReference type="Proteomes" id="UP001388673">
    <property type="component" value="Unassembled WGS sequence"/>
</dbReference>
<name>A0AAW0YSD0_9TREE</name>
<protein>
    <submittedName>
        <fullName evidence="2">Uncharacterized protein</fullName>
    </submittedName>
</protein>
<dbReference type="RefSeq" id="XP_066800371.1">
    <property type="nucleotide sequence ID" value="XM_066949363.1"/>
</dbReference>
<dbReference type="GeneID" id="92183536"/>
<dbReference type="AlphaFoldDB" id="A0AAW0YSD0"/>
<organism evidence="2 3">
    <name type="scientific">Kwoniella newhampshirensis</name>
    <dbReference type="NCBI Taxonomy" id="1651941"/>
    <lineage>
        <taxon>Eukaryota</taxon>
        <taxon>Fungi</taxon>
        <taxon>Dikarya</taxon>
        <taxon>Basidiomycota</taxon>
        <taxon>Agaricomycotina</taxon>
        <taxon>Tremellomycetes</taxon>
        <taxon>Tremellales</taxon>
        <taxon>Cryptococcaceae</taxon>
        <taxon>Kwoniella</taxon>
    </lineage>
</organism>
<dbReference type="KEGG" id="kne:92183536"/>
<reference evidence="2 3" key="1">
    <citation type="journal article" date="2024" name="bioRxiv">
        <title>Comparative genomics of Cryptococcus and Kwoniella reveals pathogenesis evolution and contrasting karyotype dynamics via intercentromeric recombination or chromosome fusion.</title>
        <authorList>
            <person name="Coelho M.A."/>
            <person name="David-Palma M."/>
            <person name="Shea T."/>
            <person name="Bowers K."/>
            <person name="McGinley-Smith S."/>
            <person name="Mohammad A.W."/>
            <person name="Gnirke A."/>
            <person name="Yurkov A.M."/>
            <person name="Nowrousian M."/>
            <person name="Sun S."/>
            <person name="Cuomo C.A."/>
            <person name="Heitman J."/>
        </authorList>
    </citation>
    <scope>NUCLEOTIDE SEQUENCE [LARGE SCALE GENOMIC DNA]</scope>
    <source>
        <strain evidence="2 3">CBS 13917</strain>
    </source>
</reference>
<evidence type="ECO:0000313" key="3">
    <source>
        <dbReference type="Proteomes" id="UP001388673"/>
    </source>
</evidence>
<sequence>MVKRELSVAPLSDASDTGSQTASPTPAALGHSPPTKSNMEPGHTPSPKDKKSPNKRPRTTPVKSEGLGAASSDRGKLAETIIRIGIAAFDKKDYESKTGVPASRQKDWLRSDGKGSLYNALMDAARSL</sequence>
<keyword evidence="3" id="KW-1185">Reference proteome</keyword>
<proteinExistence type="predicted"/>
<gene>
    <name evidence="2" type="ORF">IAR55_006278</name>
</gene>
<feature type="compositionally biased region" description="Polar residues" evidence="1">
    <location>
        <begin position="14"/>
        <end position="24"/>
    </location>
</feature>